<evidence type="ECO:0000313" key="2">
    <source>
        <dbReference type="EMBL" id="CCX31753.1"/>
    </source>
</evidence>
<evidence type="ECO:0000313" key="3">
    <source>
        <dbReference type="Proteomes" id="UP000018144"/>
    </source>
</evidence>
<dbReference type="Proteomes" id="UP000018144">
    <property type="component" value="Unassembled WGS sequence"/>
</dbReference>
<organism evidence="2 3">
    <name type="scientific">Pyronema omphalodes (strain CBS 100304)</name>
    <name type="common">Pyronema confluens</name>
    <dbReference type="NCBI Taxonomy" id="1076935"/>
    <lineage>
        <taxon>Eukaryota</taxon>
        <taxon>Fungi</taxon>
        <taxon>Dikarya</taxon>
        <taxon>Ascomycota</taxon>
        <taxon>Pezizomycotina</taxon>
        <taxon>Pezizomycetes</taxon>
        <taxon>Pezizales</taxon>
        <taxon>Pyronemataceae</taxon>
        <taxon>Pyronema</taxon>
    </lineage>
</organism>
<feature type="region of interest" description="Disordered" evidence="1">
    <location>
        <begin position="183"/>
        <end position="234"/>
    </location>
</feature>
<sequence>MTTLPDPFFKVELSYHEEGGKANITPVQDENDSKICLLKDDNKFEAVCEVGLDPDEDGVGVDGTTSELSESESLPSDNLSDDEKDLDVTITLPGDESLVYHGNHEEAVDDNVPSHNDKYDNSDDENESHDFYNTSHDEREDSPPHAPTPDIKTRFLEDYDEEGLFLRKYSDHELIKLLHVLRDMRGDDEDNDTEDEDAEIERYKRKLFPDPNYDPLQHLEPRHGDDYKDGRKTA</sequence>
<reference evidence="2 3" key="1">
    <citation type="journal article" date="2013" name="PLoS Genet.">
        <title>The genome and development-dependent transcriptomes of Pyronema confluens: a window into fungal evolution.</title>
        <authorList>
            <person name="Traeger S."/>
            <person name="Altegoer F."/>
            <person name="Freitag M."/>
            <person name="Gabaldon T."/>
            <person name="Kempken F."/>
            <person name="Kumar A."/>
            <person name="Marcet-Houben M."/>
            <person name="Poggeler S."/>
            <person name="Stajich J.E."/>
            <person name="Nowrousian M."/>
        </authorList>
    </citation>
    <scope>NUCLEOTIDE SEQUENCE [LARGE SCALE GENOMIC DNA]</scope>
    <source>
        <strain evidence="3">CBS 100304</strain>
        <tissue evidence="2">Vegetative mycelium</tissue>
    </source>
</reference>
<feature type="region of interest" description="Disordered" evidence="1">
    <location>
        <begin position="105"/>
        <end position="154"/>
    </location>
</feature>
<feature type="compositionally biased region" description="Low complexity" evidence="1">
    <location>
        <begin position="66"/>
        <end position="78"/>
    </location>
</feature>
<feature type="compositionally biased region" description="Basic and acidic residues" evidence="1">
    <location>
        <begin position="217"/>
        <end position="234"/>
    </location>
</feature>
<protein>
    <submittedName>
        <fullName evidence="2">Uncharacterized protein</fullName>
    </submittedName>
</protein>
<keyword evidence="3" id="KW-1185">Reference proteome</keyword>
<accession>U4LIJ3</accession>
<dbReference type="OrthoDB" id="10636416at2759"/>
<proteinExistence type="predicted"/>
<name>U4LIJ3_PYROM</name>
<dbReference type="EMBL" id="HF935644">
    <property type="protein sequence ID" value="CCX31753.1"/>
    <property type="molecule type" value="Genomic_DNA"/>
</dbReference>
<evidence type="ECO:0000256" key="1">
    <source>
        <dbReference type="SAM" id="MobiDB-lite"/>
    </source>
</evidence>
<feature type="compositionally biased region" description="Acidic residues" evidence="1">
    <location>
        <begin position="186"/>
        <end position="199"/>
    </location>
</feature>
<gene>
    <name evidence="2" type="ORF">PCON_11391</name>
</gene>
<feature type="region of interest" description="Disordered" evidence="1">
    <location>
        <begin position="52"/>
        <end position="84"/>
    </location>
</feature>
<dbReference type="AlphaFoldDB" id="U4LIJ3"/>